<evidence type="ECO:0000256" key="7">
    <source>
        <dbReference type="ARBA" id="ARBA00022777"/>
    </source>
</evidence>
<dbReference type="UniPathway" id="UPA00060">
    <property type="reaction ID" value="UER00139"/>
</dbReference>
<comment type="pathway">
    <text evidence="3 11">Cofactor biosynthesis; thiamine diphosphate biosynthesis; 4-methyl-5-(2-phosphoethyl)-thiazole from 5-(2-hydroxyethyl)-4-methylthiazole: step 1/1.</text>
</comment>
<dbReference type="GO" id="GO:0005524">
    <property type="term" value="F:ATP binding"/>
    <property type="evidence" value="ECO:0007669"/>
    <property type="project" value="UniProtKB-UniRule"/>
</dbReference>
<comment type="caution">
    <text evidence="11">Lacks conserved residue(s) required for the propagation of feature annotation.</text>
</comment>
<dbReference type="AlphaFoldDB" id="A0A7X0LUR7"/>
<dbReference type="Gene3D" id="3.40.1190.20">
    <property type="match status" value="1"/>
</dbReference>
<proteinExistence type="inferred from homology"/>
<reference evidence="12 13" key="1">
    <citation type="submission" date="2020-08" db="EMBL/GenBank/DDBJ databases">
        <title>Genomic Encyclopedia of Type Strains, Phase IV (KMG-IV): sequencing the most valuable type-strain genomes for metagenomic binning, comparative biology and taxonomic classification.</title>
        <authorList>
            <person name="Goeker M."/>
        </authorList>
    </citation>
    <scope>NUCLEOTIDE SEQUENCE [LARGE SCALE GENOMIC DNA]</scope>
    <source>
        <strain evidence="12 13">DSM 5391</strain>
    </source>
</reference>
<dbReference type="GO" id="GO:0009228">
    <property type="term" value="P:thiamine biosynthetic process"/>
    <property type="evidence" value="ECO:0007669"/>
    <property type="project" value="UniProtKB-KW"/>
</dbReference>
<comment type="caution">
    <text evidence="12">The sequence shown here is derived from an EMBL/GenBank/DDBJ whole genome shotgun (WGS) entry which is preliminary data.</text>
</comment>
<keyword evidence="5 11" id="KW-0479">Metal-binding</keyword>
<dbReference type="RefSeq" id="WP_184525098.1">
    <property type="nucleotide sequence ID" value="NZ_JACHGK010000005.1"/>
</dbReference>
<evidence type="ECO:0000313" key="13">
    <source>
        <dbReference type="Proteomes" id="UP000531594"/>
    </source>
</evidence>
<feature type="binding site" evidence="11">
    <location>
        <position position="167"/>
    </location>
    <ligand>
        <name>ATP</name>
        <dbReference type="ChEBI" id="CHEBI:30616"/>
    </ligand>
</feature>
<gene>
    <name evidence="11" type="primary">thiM</name>
    <name evidence="12" type="ORF">HNR53_001859</name>
</gene>
<name>A0A7X0LUR7_9BACI</name>
<comment type="cofactor">
    <cofactor evidence="2 11">
        <name>Mg(2+)</name>
        <dbReference type="ChEBI" id="CHEBI:18420"/>
    </cofactor>
</comment>
<dbReference type="PIRSF" id="PIRSF000513">
    <property type="entry name" value="Thz_kinase"/>
    <property type="match status" value="1"/>
</dbReference>
<evidence type="ECO:0000256" key="9">
    <source>
        <dbReference type="ARBA" id="ARBA00022842"/>
    </source>
</evidence>
<feature type="binding site" evidence="11">
    <location>
        <position position="194"/>
    </location>
    <ligand>
        <name>substrate</name>
    </ligand>
</feature>
<dbReference type="GO" id="GO:0009229">
    <property type="term" value="P:thiamine diphosphate biosynthetic process"/>
    <property type="evidence" value="ECO:0007669"/>
    <property type="project" value="UniProtKB-UniRule"/>
</dbReference>
<evidence type="ECO:0000313" key="12">
    <source>
        <dbReference type="EMBL" id="MBB6445241.1"/>
    </source>
</evidence>
<dbReference type="Proteomes" id="UP000531594">
    <property type="component" value="Unassembled WGS sequence"/>
</dbReference>
<dbReference type="Pfam" id="PF02110">
    <property type="entry name" value="HK"/>
    <property type="match status" value="1"/>
</dbReference>
<comment type="function">
    <text evidence="11">Catalyzes the phosphorylation of the hydroxyl group of 4-methyl-5-beta-hydroxyethylthiazole (THZ).</text>
</comment>
<dbReference type="CDD" id="cd01170">
    <property type="entry name" value="THZ_kinase"/>
    <property type="match status" value="1"/>
</dbReference>
<keyword evidence="7 11" id="KW-0418">Kinase</keyword>
<accession>A0A7X0LUR7</accession>
<dbReference type="InterPro" id="IPR000417">
    <property type="entry name" value="Hyethyz_kinase"/>
</dbReference>
<dbReference type="InterPro" id="IPR029056">
    <property type="entry name" value="Ribokinase-like"/>
</dbReference>
<dbReference type="GO" id="GO:0004417">
    <property type="term" value="F:hydroxyethylthiazole kinase activity"/>
    <property type="evidence" value="ECO:0007669"/>
    <property type="project" value="UniProtKB-UniRule"/>
</dbReference>
<feature type="binding site" evidence="11">
    <location>
        <position position="121"/>
    </location>
    <ligand>
        <name>ATP</name>
        <dbReference type="ChEBI" id="CHEBI:30616"/>
    </ligand>
</feature>
<keyword evidence="10 11" id="KW-0784">Thiamine biosynthesis</keyword>
<comment type="catalytic activity">
    <reaction evidence="1 11">
        <text>5-(2-hydroxyethyl)-4-methylthiazole + ATP = 4-methyl-5-(2-phosphooxyethyl)-thiazole + ADP + H(+)</text>
        <dbReference type="Rhea" id="RHEA:24212"/>
        <dbReference type="ChEBI" id="CHEBI:15378"/>
        <dbReference type="ChEBI" id="CHEBI:17957"/>
        <dbReference type="ChEBI" id="CHEBI:30616"/>
        <dbReference type="ChEBI" id="CHEBI:58296"/>
        <dbReference type="ChEBI" id="CHEBI:456216"/>
        <dbReference type="EC" id="2.7.1.50"/>
    </reaction>
</comment>
<keyword evidence="13" id="KW-1185">Reference proteome</keyword>
<dbReference type="EMBL" id="JACHGK010000005">
    <property type="protein sequence ID" value="MBB6445241.1"/>
    <property type="molecule type" value="Genomic_DNA"/>
</dbReference>
<keyword evidence="4 11" id="KW-0808">Transferase</keyword>
<evidence type="ECO:0000256" key="6">
    <source>
        <dbReference type="ARBA" id="ARBA00022741"/>
    </source>
</evidence>
<sequence length="271" mass="28722">MEKGKVHTILKNIRQVNPLIYNMTAVHDASLTANGLLALGASPIIDGSVEEAAELASKAGAVILTINWSDRESFEKITTAGKAANKHGIPLILNAAGANFSLFRRQQSQQLLKRISVSAIRGDAFEIAHLIKEDRGDSGERSEAFTSNKSQLALLAAKKLSTIIVMTGREQFISDGISTYTVHNGDALLAKVSAASSLLSAIIGSCAAVEENLFEAAVSALMINGVAAEIAANKTEGQGPGNFQIEFIDQLSLLSSSEIDLYGSFAQYEKA</sequence>
<comment type="similarity">
    <text evidence="11">Belongs to the Thz kinase family.</text>
</comment>
<dbReference type="EC" id="2.7.1.50" evidence="11"/>
<evidence type="ECO:0000256" key="3">
    <source>
        <dbReference type="ARBA" id="ARBA00004868"/>
    </source>
</evidence>
<keyword evidence="8 11" id="KW-0067">ATP-binding</keyword>
<evidence type="ECO:0000256" key="2">
    <source>
        <dbReference type="ARBA" id="ARBA00001946"/>
    </source>
</evidence>
<keyword evidence="9 11" id="KW-0460">Magnesium</keyword>
<evidence type="ECO:0000256" key="10">
    <source>
        <dbReference type="ARBA" id="ARBA00022977"/>
    </source>
</evidence>
<dbReference type="HAMAP" id="MF_00228">
    <property type="entry name" value="Thz_kinase"/>
    <property type="match status" value="1"/>
</dbReference>
<dbReference type="PRINTS" id="PR01099">
    <property type="entry name" value="HYETHTZKNASE"/>
</dbReference>
<evidence type="ECO:0000256" key="4">
    <source>
        <dbReference type="ARBA" id="ARBA00022679"/>
    </source>
</evidence>
<evidence type="ECO:0000256" key="11">
    <source>
        <dbReference type="HAMAP-Rule" id="MF_00228"/>
    </source>
</evidence>
<evidence type="ECO:0000256" key="1">
    <source>
        <dbReference type="ARBA" id="ARBA00001771"/>
    </source>
</evidence>
<protein>
    <recommendedName>
        <fullName evidence="11">Hydroxyethylthiazole kinase</fullName>
        <ecNumber evidence="11">2.7.1.50</ecNumber>
    </recommendedName>
    <alternativeName>
        <fullName evidence="11">4-methyl-5-beta-hydroxyethylthiazole kinase</fullName>
        <shortName evidence="11">TH kinase</shortName>
        <shortName evidence="11">Thz kinase</shortName>
    </alternativeName>
</protein>
<dbReference type="GO" id="GO:0000287">
    <property type="term" value="F:magnesium ion binding"/>
    <property type="evidence" value="ECO:0007669"/>
    <property type="project" value="UniProtKB-UniRule"/>
</dbReference>
<evidence type="ECO:0000256" key="5">
    <source>
        <dbReference type="ARBA" id="ARBA00022723"/>
    </source>
</evidence>
<dbReference type="SUPFAM" id="SSF53613">
    <property type="entry name" value="Ribokinase-like"/>
    <property type="match status" value="1"/>
</dbReference>
<evidence type="ECO:0000256" key="8">
    <source>
        <dbReference type="ARBA" id="ARBA00022840"/>
    </source>
</evidence>
<organism evidence="12 13">
    <name type="scientific">Bacillus benzoevorans</name>
    <dbReference type="NCBI Taxonomy" id="1456"/>
    <lineage>
        <taxon>Bacteria</taxon>
        <taxon>Bacillati</taxon>
        <taxon>Bacillota</taxon>
        <taxon>Bacilli</taxon>
        <taxon>Bacillales</taxon>
        <taxon>Bacillaceae</taxon>
        <taxon>Bacillus</taxon>
    </lineage>
</organism>
<keyword evidence="6 11" id="KW-0547">Nucleotide-binding</keyword>